<dbReference type="Pfam" id="PF00168">
    <property type="entry name" value="C2"/>
    <property type="match status" value="2"/>
</dbReference>
<feature type="domain" description="C2" evidence="2">
    <location>
        <begin position="139"/>
        <end position="261"/>
    </location>
</feature>
<dbReference type="InterPro" id="IPR000008">
    <property type="entry name" value="C2_dom"/>
</dbReference>
<feature type="region of interest" description="Disordered" evidence="1">
    <location>
        <begin position="337"/>
        <end position="367"/>
    </location>
</feature>
<protein>
    <recommendedName>
        <fullName evidence="2">C2 domain-containing protein</fullName>
    </recommendedName>
</protein>
<feature type="domain" description="C2" evidence="2">
    <location>
        <begin position="361"/>
        <end position="496"/>
    </location>
</feature>
<dbReference type="PANTHER" id="PTHR10857">
    <property type="entry name" value="COPINE"/>
    <property type="match status" value="1"/>
</dbReference>
<dbReference type="SMART" id="SM00239">
    <property type="entry name" value="C2"/>
    <property type="match status" value="2"/>
</dbReference>
<dbReference type="GO" id="GO:0071277">
    <property type="term" value="P:cellular response to calcium ion"/>
    <property type="evidence" value="ECO:0007669"/>
    <property type="project" value="TreeGrafter"/>
</dbReference>
<proteinExistence type="predicted"/>
<dbReference type="InterPro" id="IPR045052">
    <property type="entry name" value="Copine"/>
</dbReference>
<dbReference type="GO" id="GO:0005544">
    <property type="term" value="F:calcium-dependent phospholipid binding"/>
    <property type="evidence" value="ECO:0007669"/>
    <property type="project" value="InterPro"/>
</dbReference>
<gene>
    <name evidence="3" type="ORF">OAUR00152_LOCUS9892</name>
</gene>
<dbReference type="GO" id="GO:0005886">
    <property type="term" value="C:plasma membrane"/>
    <property type="evidence" value="ECO:0007669"/>
    <property type="project" value="TreeGrafter"/>
</dbReference>
<dbReference type="EMBL" id="HBKQ01014476">
    <property type="protein sequence ID" value="CAE2225082.1"/>
    <property type="molecule type" value="Transcribed_RNA"/>
</dbReference>
<dbReference type="Gene3D" id="2.60.40.150">
    <property type="entry name" value="C2 domain"/>
    <property type="match status" value="2"/>
</dbReference>
<feature type="compositionally biased region" description="Basic and acidic residues" evidence="1">
    <location>
        <begin position="337"/>
        <end position="361"/>
    </location>
</feature>
<sequence length="600" mass="65381">MSIFSPLLHIMATLLERLSISRERSDLGGLGREVAAENGVYHGYNVGFSSLTSTLRRSDTGTLFFSFLSSDRIRGYAANPIWKKMLVLDWDGDEDATTSVAVRSESGDEDIGRAQFNIASILNGRSNVMYEDIAADDGGGGTIFIHATENILDESALKFQIHGKALSNLGKGFFGQKSDPFYEVRNTSGDCVYKSEVKRDNLNPDWSMAQVGLLPLCGGDLDAPVTFSVFDEDRGDKRKSMGSFAASVNDLVVAATRGELLSIGNDDDDGKGAAAGHASVLRAEYVGGVVAPPAAEILAAAAEAKGLMEAHSIVAASKTCAADVAREEFEKAQQEAMARKKSERMAKDNLAEAREAERSAKTESVNAAQEAERLKKAGLMGTLNFQFVGERLENVETLKFMGDKSDPFFVLQKVESERDGKTQWSHVFISNVIKNKLNPIWEEAKVEIGDICKGNLDERIRVVVFDWSRTKKHNLIGSFETSVNGIISAQKSASRFSLTRNKKVTGRVFVPFAEIIDLVNPEIAEEKAKDLAKKADMAHYYAYGAECRVKLAVRNAEEAHNVALQSEQTVEATTQEADAAWRMTLERSVSITLSALGLGS</sequence>
<evidence type="ECO:0000259" key="2">
    <source>
        <dbReference type="PROSITE" id="PS50004"/>
    </source>
</evidence>
<dbReference type="CDD" id="cd04047">
    <property type="entry name" value="C2B_Copine"/>
    <property type="match status" value="2"/>
</dbReference>
<dbReference type="SUPFAM" id="SSF49562">
    <property type="entry name" value="C2 domain (Calcium/lipid-binding domain, CaLB)"/>
    <property type="match status" value="2"/>
</dbReference>
<name>A0A7S4MIX8_9STRA</name>
<organism evidence="3">
    <name type="scientific">Odontella aurita</name>
    <dbReference type="NCBI Taxonomy" id="265563"/>
    <lineage>
        <taxon>Eukaryota</taxon>
        <taxon>Sar</taxon>
        <taxon>Stramenopiles</taxon>
        <taxon>Ochrophyta</taxon>
        <taxon>Bacillariophyta</taxon>
        <taxon>Mediophyceae</taxon>
        <taxon>Biddulphiophycidae</taxon>
        <taxon>Eupodiscales</taxon>
        <taxon>Odontellaceae</taxon>
        <taxon>Odontella</taxon>
    </lineage>
</organism>
<accession>A0A7S4MIX8</accession>
<reference evidence="3" key="1">
    <citation type="submission" date="2021-01" db="EMBL/GenBank/DDBJ databases">
        <authorList>
            <person name="Corre E."/>
            <person name="Pelletier E."/>
            <person name="Niang G."/>
            <person name="Scheremetjew M."/>
            <person name="Finn R."/>
            <person name="Kale V."/>
            <person name="Holt S."/>
            <person name="Cochrane G."/>
            <person name="Meng A."/>
            <person name="Brown T."/>
            <person name="Cohen L."/>
        </authorList>
    </citation>
    <scope>NUCLEOTIDE SEQUENCE</scope>
    <source>
        <strain evidence="3">Isolate 1302-5</strain>
    </source>
</reference>
<dbReference type="PANTHER" id="PTHR10857:SF106">
    <property type="entry name" value="C2 DOMAIN-CONTAINING PROTEIN"/>
    <property type="match status" value="1"/>
</dbReference>
<dbReference type="AlphaFoldDB" id="A0A7S4MIX8"/>
<evidence type="ECO:0000256" key="1">
    <source>
        <dbReference type="SAM" id="MobiDB-lite"/>
    </source>
</evidence>
<dbReference type="InterPro" id="IPR035892">
    <property type="entry name" value="C2_domain_sf"/>
</dbReference>
<dbReference type="PROSITE" id="PS50004">
    <property type="entry name" value="C2"/>
    <property type="match status" value="2"/>
</dbReference>
<dbReference type="InterPro" id="IPR037768">
    <property type="entry name" value="C2B_Copine"/>
</dbReference>
<evidence type="ECO:0000313" key="3">
    <source>
        <dbReference type="EMBL" id="CAE2225082.1"/>
    </source>
</evidence>